<dbReference type="GO" id="GO:0016020">
    <property type="term" value="C:membrane"/>
    <property type="evidence" value="ECO:0007669"/>
    <property type="project" value="UniProtKB-SubCell"/>
</dbReference>
<protein>
    <recommendedName>
        <fullName evidence="6">G-protein coupled receptors family 1 profile domain-containing protein</fullName>
    </recommendedName>
</protein>
<feature type="transmembrane region" description="Helical" evidence="5">
    <location>
        <begin position="93"/>
        <end position="114"/>
    </location>
</feature>
<name>A0AA36DCM3_9BILA</name>
<keyword evidence="3 5" id="KW-1133">Transmembrane helix</keyword>
<keyword evidence="4 5" id="KW-0472">Membrane</keyword>
<feature type="transmembrane region" description="Helical" evidence="5">
    <location>
        <begin position="48"/>
        <end position="73"/>
    </location>
</feature>
<dbReference type="EMBL" id="CATQJA010002665">
    <property type="protein sequence ID" value="CAJ0583915.1"/>
    <property type="molecule type" value="Genomic_DNA"/>
</dbReference>
<organism evidence="7 8">
    <name type="scientific">Mesorhabditis spiculigera</name>
    <dbReference type="NCBI Taxonomy" id="96644"/>
    <lineage>
        <taxon>Eukaryota</taxon>
        <taxon>Metazoa</taxon>
        <taxon>Ecdysozoa</taxon>
        <taxon>Nematoda</taxon>
        <taxon>Chromadorea</taxon>
        <taxon>Rhabditida</taxon>
        <taxon>Rhabditina</taxon>
        <taxon>Rhabditomorpha</taxon>
        <taxon>Rhabditoidea</taxon>
        <taxon>Rhabditidae</taxon>
        <taxon>Mesorhabditinae</taxon>
        <taxon>Mesorhabditis</taxon>
    </lineage>
</organism>
<evidence type="ECO:0000313" key="8">
    <source>
        <dbReference type="Proteomes" id="UP001177023"/>
    </source>
</evidence>
<feature type="non-terminal residue" evidence="7">
    <location>
        <position position="345"/>
    </location>
</feature>
<feature type="transmembrane region" description="Helical" evidence="5">
    <location>
        <begin position="218"/>
        <end position="243"/>
    </location>
</feature>
<dbReference type="AlphaFoldDB" id="A0AA36DCM3"/>
<evidence type="ECO:0000313" key="7">
    <source>
        <dbReference type="EMBL" id="CAJ0583915.1"/>
    </source>
</evidence>
<keyword evidence="8" id="KW-1185">Reference proteome</keyword>
<reference evidence="7" key="1">
    <citation type="submission" date="2023-06" db="EMBL/GenBank/DDBJ databases">
        <authorList>
            <person name="Delattre M."/>
        </authorList>
    </citation>
    <scope>NUCLEOTIDE SEQUENCE</scope>
    <source>
        <strain evidence="7">AF72</strain>
    </source>
</reference>
<proteinExistence type="predicted"/>
<dbReference type="Proteomes" id="UP001177023">
    <property type="component" value="Unassembled WGS sequence"/>
</dbReference>
<comment type="subcellular location">
    <subcellularLocation>
        <location evidence="1">Membrane</location>
    </subcellularLocation>
</comment>
<evidence type="ECO:0000256" key="3">
    <source>
        <dbReference type="ARBA" id="ARBA00022989"/>
    </source>
</evidence>
<feature type="transmembrane region" description="Helical" evidence="5">
    <location>
        <begin position="164"/>
        <end position="186"/>
    </location>
</feature>
<evidence type="ECO:0000256" key="1">
    <source>
        <dbReference type="ARBA" id="ARBA00004370"/>
    </source>
</evidence>
<evidence type="ECO:0000256" key="4">
    <source>
        <dbReference type="ARBA" id="ARBA00023136"/>
    </source>
</evidence>
<feature type="transmembrane region" description="Helical" evidence="5">
    <location>
        <begin position="255"/>
        <end position="279"/>
    </location>
</feature>
<dbReference type="InterPro" id="IPR017452">
    <property type="entry name" value="GPCR_Rhodpsn_7TM"/>
</dbReference>
<dbReference type="SUPFAM" id="SSF81321">
    <property type="entry name" value="Family A G protein-coupled receptor-like"/>
    <property type="match status" value="1"/>
</dbReference>
<comment type="caution">
    <text evidence="7">The sequence shown here is derived from an EMBL/GenBank/DDBJ whole genome shotgun (WGS) entry which is preliminary data.</text>
</comment>
<accession>A0AA36DCM3</accession>
<keyword evidence="2 5" id="KW-0812">Transmembrane</keyword>
<dbReference type="Gene3D" id="1.20.1070.10">
    <property type="entry name" value="Rhodopsin 7-helix transmembrane proteins"/>
    <property type="match status" value="1"/>
</dbReference>
<feature type="domain" description="G-protein coupled receptors family 1 profile" evidence="6">
    <location>
        <begin position="170"/>
        <end position="278"/>
    </location>
</feature>
<feature type="transmembrane region" description="Helical" evidence="5">
    <location>
        <begin position="12"/>
        <end position="36"/>
    </location>
</feature>
<dbReference type="PROSITE" id="PS50262">
    <property type="entry name" value="G_PROTEIN_RECEP_F1_2"/>
    <property type="match status" value="1"/>
</dbReference>
<sequence length="345" mass="38981">MNATDTSDIEHIVGHYGALILTVLSAIALVVNIYILNCSSFLRRPIGVNLRLCVTLTAADALCAFFYITSFTINFFVPEKYRPSTCWSLLVEALKLATFFASVFTLLSLALNHYNGNQSSRSSYHSPQHLPSSASILVVSAADEHSILLFKMDVLPQEFYVKDVFVRWIFVVPFILIVLLLSFLYLHIIFHMSTMAKDPLLTANNNNNRSKRSTNRKLLVTLMMLAGSACVGWLPTTVMYVLLCTDCVFPQARSFYMMLSIIAQSLNVLKLIFDAFIYASRLIEIRYSIWAFNVAVRSNLTVWNHRHSDATVPSEFSKYVTDTKDNKKDRQHLAALDAPSVTCWC</sequence>
<evidence type="ECO:0000259" key="6">
    <source>
        <dbReference type="PROSITE" id="PS50262"/>
    </source>
</evidence>
<evidence type="ECO:0000256" key="2">
    <source>
        <dbReference type="ARBA" id="ARBA00022692"/>
    </source>
</evidence>
<gene>
    <name evidence="7" type="ORF">MSPICULIGERA_LOCUS21983</name>
</gene>
<evidence type="ECO:0000256" key="5">
    <source>
        <dbReference type="SAM" id="Phobius"/>
    </source>
</evidence>